<reference evidence="3" key="1">
    <citation type="journal article" date="2023" name="Mol. Phylogenet. Evol.">
        <title>Genome-scale phylogeny and comparative genomics of the fungal order Sordariales.</title>
        <authorList>
            <person name="Hensen N."/>
            <person name="Bonometti L."/>
            <person name="Westerberg I."/>
            <person name="Brannstrom I.O."/>
            <person name="Guillou S."/>
            <person name="Cros-Aarteil S."/>
            <person name="Calhoun S."/>
            <person name="Haridas S."/>
            <person name="Kuo A."/>
            <person name="Mondo S."/>
            <person name="Pangilinan J."/>
            <person name="Riley R."/>
            <person name="LaButti K."/>
            <person name="Andreopoulos B."/>
            <person name="Lipzen A."/>
            <person name="Chen C."/>
            <person name="Yan M."/>
            <person name="Daum C."/>
            <person name="Ng V."/>
            <person name="Clum A."/>
            <person name="Steindorff A."/>
            <person name="Ohm R.A."/>
            <person name="Martin F."/>
            <person name="Silar P."/>
            <person name="Natvig D.O."/>
            <person name="Lalanne C."/>
            <person name="Gautier V."/>
            <person name="Ament-Velasquez S.L."/>
            <person name="Kruys A."/>
            <person name="Hutchinson M.I."/>
            <person name="Powell A.J."/>
            <person name="Barry K."/>
            <person name="Miller A.N."/>
            <person name="Grigoriev I.V."/>
            <person name="Debuchy R."/>
            <person name="Gladieux P."/>
            <person name="Hiltunen Thoren M."/>
            <person name="Johannesson H."/>
        </authorList>
    </citation>
    <scope>NUCLEOTIDE SEQUENCE</scope>
    <source>
        <strain evidence="3">CBS 958.72</strain>
    </source>
</reference>
<comment type="caution">
    <text evidence="3">The sequence shown here is derived from an EMBL/GenBank/DDBJ whole genome shotgun (WGS) entry which is preliminary data.</text>
</comment>
<feature type="compositionally biased region" description="Basic residues" evidence="1">
    <location>
        <begin position="169"/>
        <end position="184"/>
    </location>
</feature>
<keyword evidence="2" id="KW-0812">Transmembrane</keyword>
<proteinExistence type="predicted"/>
<name>A0AAE0K7K2_9PEZI</name>
<keyword evidence="4" id="KW-1185">Reference proteome</keyword>
<gene>
    <name evidence="3" type="ORF">B0T24DRAFT_323031</name>
</gene>
<reference evidence="3" key="2">
    <citation type="submission" date="2023-06" db="EMBL/GenBank/DDBJ databases">
        <authorList>
            <consortium name="Lawrence Berkeley National Laboratory"/>
            <person name="Haridas S."/>
            <person name="Hensen N."/>
            <person name="Bonometti L."/>
            <person name="Westerberg I."/>
            <person name="Brannstrom I.O."/>
            <person name="Guillou S."/>
            <person name="Cros-Aarteil S."/>
            <person name="Calhoun S."/>
            <person name="Kuo A."/>
            <person name="Mondo S."/>
            <person name="Pangilinan J."/>
            <person name="Riley R."/>
            <person name="Labutti K."/>
            <person name="Andreopoulos B."/>
            <person name="Lipzen A."/>
            <person name="Chen C."/>
            <person name="Yanf M."/>
            <person name="Daum C."/>
            <person name="Ng V."/>
            <person name="Clum A."/>
            <person name="Steindorff A."/>
            <person name="Ohm R."/>
            <person name="Martin F."/>
            <person name="Silar P."/>
            <person name="Natvig D."/>
            <person name="Lalanne C."/>
            <person name="Gautier V."/>
            <person name="Ament-Velasquez S.L."/>
            <person name="Kruys A."/>
            <person name="Hutchinson M.I."/>
            <person name="Powell A.J."/>
            <person name="Barry K."/>
            <person name="Miller A.N."/>
            <person name="Grigoriev I.V."/>
            <person name="Debuchy R."/>
            <person name="Gladieux P."/>
            <person name="Thoren M.H."/>
            <person name="Johannesson H."/>
        </authorList>
    </citation>
    <scope>NUCLEOTIDE SEQUENCE</scope>
    <source>
        <strain evidence="3">CBS 958.72</strain>
    </source>
</reference>
<organism evidence="3 4">
    <name type="scientific">Lasiosphaeria ovina</name>
    <dbReference type="NCBI Taxonomy" id="92902"/>
    <lineage>
        <taxon>Eukaryota</taxon>
        <taxon>Fungi</taxon>
        <taxon>Dikarya</taxon>
        <taxon>Ascomycota</taxon>
        <taxon>Pezizomycotina</taxon>
        <taxon>Sordariomycetes</taxon>
        <taxon>Sordariomycetidae</taxon>
        <taxon>Sordariales</taxon>
        <taxon>Lasiosphaeriaceae</taxon>
        <taxon>Lasiosphaeria</taxon>
    </lineage>
</organism>
<evidence type="ECO:0000313" key="4">
    <source>
        <dbReference type="Proteomes" id="UP001287356"/>
    </source>
</evidence>
<dbReference type="EMBL" id="JAULSN010000005">
    <property type="protein sequence ID" value="KAK3371511.1"/>
    <property type="molecule type" value="Genomic_DNA"/>
</dbReference>
<dbReference type="AlphaFoldDB" id="A0AAE0K7K2"/>
<dbReference type="Proteomes" id="UP001287356">
    <property type="component" value="Unassembled WGS sequence"/>
</dbReference>
<keyword evidence="2" id="KW-1133">Transmembrane helix</keyword>
<feature type="transmembrane region" description="Helical" evidence="2">
    <location>
        <begin position="16"/>
        <end position="34"/>
    </location>
</feature>
<protein>
    <submittedName>
        <fullName evidence="3">Uncharacterized protein</fullName>
    </submittedName>
</protein>
<feature type="region of interest" description="Disordered" evidence="1">
    <location>
        <begin position="157"/>
        <end position="184"/>
    </location>
</feature>
<evidence type="ECO:0000313" key="3">
    <source>
        <dbReference type="EMBL" id="KAK3371511.1"/>
    </source>
</evidence>
<feature type="region of interest" description="Disordered" evidence="1">
    <location>
        <begin position="45"/>
        <end position="88"/>
    </location>
</feature>
<sequence>MNTWGWGKKTKRIKRLYALMLHPCSFPLAALLVLKMFQKKRIKKDYKKKKAQPGGRDKSANQPTIATEEKGGRNKKNKIDNNANQQKPSRLPACLPACLLPPFTSLSVNSRSRHSSSPIPQYINNNTLYSTPLSMTRNTKTKISLFYAMKKTWPLKPPQKAIDAPKIQERKKKKTHKKKQRFRG</sequence>
<evidence type="ECO:0000256" key="1">
    <source>
        <dbReference type="SAM" id="MobiDB-lite"/>
    </source>
</evidence>
<keyword evidence="2" id="KW-0472">Membrane</keyword>
<accession>A0AAE0K7K2</accession>
<evidence type="ECO:0000256" key="2">
    <source>
        <dbReference type="SAM" id="Phobius"/>
    </source>
</evidence>